<feature type="non-terminal residue" evidence="1">
    <location>
        <position position="68"/>
    </location>
</feature>
<reference evidence="1 2" key="1">
    <citation type="submission" date="2018-12" db="EMBL/GenBank/DDBJ databases">
        <title>Draft genome sequence of Haloarcula hispinica strain 18.1, an halophilic archaeon isolated from Chott El Jerid of Southern Tunisia.</title>
        <authorList>
            <person name="Najjari A."/>
            <person name="Ben Dhia O."/>
            <person name="Ferjani R."/>
            <person name="Mahjoubi M."/>
            <person name="Sghaier H."/>
            <person name="Elshahed M."/>
            <person name="Ouzari H.I."/>
            <person name="Cherid A."/>
            <person name="Youssef N."/>
        </authorList>
    </citation>
    <scope>NUCLEOTIDE SEQUENCE [LARGE SCALE GENOMIC DNA]</scope>
    <source>
        <strain evidence="1 2">18.1</strain>
    </source>
</reference>
<evidence type="ECO:0000313" key="1">
    <source>
        <dbReference type="EMBL" id="RYJ11505.1"/>
    </source>
</evidence>
<organism evidence="1 2">
    <name type="scientific">Haloarcula hispanica</name>
    <dbReference type="NCBI Taxonomy" id="51589"/>
    <lineage>
        <taxon>Archaea</taxon>
        <taxon>Methanobacteriati</taxon>
        <taxon>Methanobacteriota</taxon>
        <taxon>Stenosarchaea group</taxon>
        <taxon>Halobacteria</taxon>
        <taxon>Halobacteriales</taxon>
        <taxon>Haloarculaceae</taxon>
        <taxon>Haloarcula</taxon>
    </lineage>
</organism>
<gene>
    <name evidence="1" type="ORF">ELS20_04345</name>
</gene>
<dbReference type="Proteomes" id="UP000293535">
    <property type="component" value="Unassembled WGS sequence"/>
</dbReference>
<protein>
    <submittedName>
        <fullName evidence="1">Uncharacterized protein</fullName>
    </submittedName>
</protein>
<proteinExistence type="predicted"/>
<evidence type="ECO:0000313" key="2">
    <source>
        <dbReference type="Proteomes" id="UP000293535"/>
    </source>
</evidence>
<dbReference type="EMBL" id="RZIG01000002">
    <property type="protein sequence ID" value="RYJ11505.1"/>
    <property type="molecule type" value="Genomic_DNA"/>
</dbReference>
<sequence length="68" mass="7482">MKSQPTVLFVRSPSQDRAAISMLRDSDLTVHEFDGVRDLECALGDYDTDCVVTNCEVENPDGTQYLGG</sequence>
<accession>A0A482TGQ6</accession>
<dbReference type="AlphaFoldDB" id="A0A482TGQ6"/>
<comment type="caution">
    <text evidence="1">The sequence shown here is derived from an EMBL/GenBank/DDBJ whole genome shotgun (WGS) entry which is preliminary data.</text>
</comment>
<name>A0A482TGQ6_HALHI</name>